<name>A0ABW4KP74_9BACI</name>
<organism evidence="2 3">
    <name type="scientific">Siminovitchia sediminis</name>
    <dbReference type="NCBI Taxonomy" id="1274353"/>
    <lineage>
        <taxon>Bacteria</taxon>
        <taxon>Bacillati</taxon>
        <taxon>Bacillota</taxon>
        <taxon>Bacilli</taxon>
        <taxon>Bacillales</taxon>
        <taxon>Bacillaceae</taxon>
        <taxon>Siminovitchia</taxon>
    </lineage>
</organism>
<keyword evidence="3" id="KW-1185">Reference proteome</keyword>
<keyword evidence="1" id="KW-0472">Membrane</keyword>
<dbReference type="EMBL" id="JBHUEO010000121">
    <property type="protein sequence ID" value="MFD1708882.1"/>
    <property type="molecule type" value="Genomic_DNA"/>
</dbReference>
<keyword evidence="1" id="KW-1133">Transmembrane helix</keyword>
<keyword evidence="1" id="KW-0812">Transmembrane</keyword>
<reference evidence="3" key="1">
    <citation type="journal article" date="2019" name="Int. J. Syst. Evol. Microbiol.">
        <title>The Global Catalogue of Microorganisms (GCM) 10K type strain sequencing project: providing services to taxonomists for standard genome sequencing and annotation.</title>
        <authorList>
            <consortium name="The Broad Institute Genomics Platform"/>
            <consortium name="The Broad Institute Genome Sequencing Center for Infectious Disease"/>
            <person name="Wu L."/>
            <person name="Ma J."/>
        </authorList>
    </citation>
    <scope>NUCLEOTIDE SEQUENCE [LARGE SCALE GENOMIC DNA]</scope>
    <source>
        <strain evidence="3">CGMCC 1.12295</strain>
    </source>
</reference>
<accession>A0ABW4KP74</accession>
<dbReference type="RefSeq" id="WP_380776741.1">
    <property type="nucleotide sequence ID" value="NZ_JBHUEO010000121.1"/>
</dbReference>
<comment type="caution">
    <text evidence="2">The sequence shown here is derived from an EMBL/GenBank/DDBJ whole genome shotgun (WGS) entry which is preliminary data.</text>
</comment>
<evidence type="ECO:0000313" key="2">
    <source>
        <dbReference type="EMBL" id="MFD1708882.1"/>
    </source>
</evidence>
<protein>
    <submittedName>
        <fullName evidence="2">Uncharacterized protein</fullName>
    </submittedName>
</protein>
<sequence length="238" mass="27411">MAATGFLLLLGIAGLLVWGIKGSMGIQHLLKNKSLVKVLFIVYGLVLVASVFTFEVLPKSENVFVRSQAEEQFEDETMRLDQAIFSGKTEDIDPKYILHTWEWEYTGNELHIQKGEDWFNGLIIVDRKDKNDHLVEGTFYASTIIGGIDFTEEYRPYDVNLEKDILYLKGTWADKNFKFTVFEKEFVITQFNGEQKPSAGFSGFRDMNYLYLKIPKDLKIEEGTMKDSINYVDVEEQV</sequence>
<evidence type="ECO:0000313" key="3">
    <source>
        <dbReference type="Proteomes" id="UP001597301"/>
    </source>
</evidence>
<proteinExistence type="predicted"/>
<dbReference type="Proteomes" id="UP001597301">
    <property type="component" value="Unassembled WGS sequence"/>
</dbReference>
<evidence type="ECO:0000256" key="1">
    <source>
        <dbReference type="SAM" id="Phobius"/>
    </source>
</evidence>
<feature type="transmembrane region" description="Helical" evidence="1">
    <location>
        <begin position="35"/>
        <end position="57"/>
    </location>
</feature>
<gene>
    <name evidence="2" type="ORF">ACFSCZ_19645</name>
</gene>